<accession>X1S7W8</accession>
<sequence>MSTLLNEEIKRIKSLFTEERLYGNLVDLITEDISPEEEVLIKRVTLRNPSKKPGEYSSDILIDKNDITAEMKVVNPLGAMFPKVKVKVKQVHINNANEIKISANAAGIPQTEELGKIKDSGSQYKWEPNPEIFPAFESNATADQKAIFNAFINGIIG</sequence>
<proteinExistence type="predicted"/>
<evidence type="ECO:0000313" key="1">
    <source>
        <dbReference type="EMBL" id="GAI75201.1"/>
    </source>
</evidence>
<dbReference type="EMBL" id="BARW01011662">
    <property type="protein sequence ID" value="GAI75201.1"/>
    <property type="molecule type" value="Genomic_DNA"/>
</dbReference>
<feature type="non-terminal residue" evidence="1">
    <location>
        <position position="157"/>
    </location>
</feature>
<protein>
    <submittedName>
        <fullName evidence="1">Uncharacterized protein</fullName>
    </submittedName>
</protein>
<reference evidence="1" key="1">
    <citation type="journal article" date="2014" name="Front. Microbiol.">
        <title>High frequency of phylogenetically diverse reductive dehalogenase-homologous genes in deep subseafloor sedimentary metagenomes.</title>
        <authorList>
            <person name="Kawai M."/>
            <person name="Futagami T."/>
            <person name="Toyoda A."/>
            <person name="Takaki Y."/>
            <person name="Nishi S."/>
            <person name="Hori S."/>
            <person name="Arai W."/>
            <person name="Tsubouchi T."/>
            <person name="Morono Y."/>
            <person name="Uchiyama I."/>
            <person name="Ito T."/>
            <person name="Fujiyama A."/>
            <person name="Inagaki F."/>
            <person name="Takami H."/>
        </authorList>
    </citation>
    <scope>NUCLEOTIDE SEQUENCE</scope>
    <source>
        <strain evidence="1">Expedition CK06-06</strain>
    </source>
</reference>
<comment type="caution">
    <text evidence="1">The sequence shown here is derived from an EMBL/GenBank/DDBJ whole genome shotgun (WGS) entry which is preliminary data.</text>
</comment>
<organism evidence="1">
    <name type="scientific">marine sediment metagenome</name>
    <dbReference type="NCBI Taxonomy" id="412755"/>
    <lineage>
        <taxon>unclassified sequences</taxon>
        <taxon>metagenomes</taxon>
        <taxon>ecological metagenomes</taxon>
    </lineage>
</organism>
<name>X1S7W8_9ZZZZ</name>
<dbReference type="AlphaFoldDB" id="X1S7W8"/>
<gene>
    <name evidence="1" type="ORF">S12H4_22381</name>
</gene>